<evidence type="ECO:0000313" key="9">
    <source>
        <dbReference type="Proteomes" id="UP000466517"/>
    </source>
</evidence>
<dbReference type="Proteomes" id="UP000466517">
    <property type="component" value="Chromosome"/>
</dbReference>
<gene>
    <name evidence="8" type="primary">drrC_1</name>
    <name evidence="8" type="ORF">MMAD_04540</name>
</gene>
<organism evidence="8 9">
    <name type="scientific">Mycolicibacterium madagascariense</name>
    <dbReference type="NCBI Taxonomy" id="212765"/>
    <lineage>
        <taxon>Bacteria</taxon>
        <taxon>Bacillati</taxon>
        <taxon>Actinomycetota</taxon>
        <taxon>Actinomycetes</taxon>
        <taxon>Mycobacteriales</taxon>
        <taxon>Mycobacteriaceae</taxon>
        <taxon>Mycolicibacterium</taxon>
    </lineage>
</organism>
<evidence type="ECO:0000256" key="4">
    <source>
        <dbReference type="ARBA" id="ARBA00023136"/>
    </source>
</evidence>
<sequence>MKTSPAQRHSILGESWVFATRLFLQWRRYPMVPMQAVLFPALLLVVYSLLIGKSMVRLTGSTSLDLLIPVCAVAGGMSGALGAGMAMPYDRNTGLLTRMWMMPVHRASALTGTLLAEGLRTLAATAVITGTGVALGFRFEGNVLALLVYLFIPVLLVVSFATVVITMGLSSSGKTVLPWLSTATMGLALACTAPVHALPAAVRPLAQYQPIAPMVAAMRALSTGSGDVTKPLLLTLAWVVVLGAVFGPIAARGYRNAAESGNVGD</sequence>
<dbReference type="RefSeq" id="WP_163731934.1">
    <property type="nucleotide sequence ID" value="NZ_AP022610.1"/>
</dbReference>
<dbReference type="GO" id="GO:0046677">
    <property type="term" value="P:response to antibiotic"/>
    <property type="evidence" value="ECO:0007669"/>
    <property type="project" value="UniProtKB-KW"/>
</dbReference>
<proteinExistence type="predicted"/>
<dbReference type="InterPro" id="IPR000412">
    <property type="entry name" value="ABC_2_transport"/>
</dbReference>
<dbReference type="EMBL" id="AP022610">
    <property type="protein sequence ID" value="BBZ26159.1"/>
    <property type="molecule type" value="Genomic_DNA"/>
</dbReference>
<dbReference type="GO" id="GO:0043190">
    <property type="term" value="C:ATP-binding cassette (ABC) transporter complex"/>
    <property type="evidence" value="ECO:0007669"/>
    <property type="project" value="InterPro"/>
</dbReference>
<evidence type="ECO:0000256" key="2">
    <source>
        <dbReference type="ARBA" id="ARBA00022692"/>
    </source>
</evidence>
<protein>
    <submittedName>
        <fullName evidence="8">Putative doxorubicin resistance ABC transporter permease protein DrrC</fullName>
    </submittedName>
</protein>
<dbReference type="AlphaFoldDB" id="A0A7I7X8J3"/>
<comment type="subcellular location">
    <subcellularLocation>
        <location evidence="1">Membrane</location>
        <topology evidence="1">Multi-pass membrane protein</topology>
    </subcellularLocation>
</comment>
<keyword evidence="9" id="KW-1185">Reference proteome</keyword>
<dbReference type="GO" id="GO:0140359">
    <property type="term" value="F:ABC-type transporter activity"/>
    <property type="evidence" value="ECO:0007669"/>
    <property type="project" value="InterPro"/>
</dbReference>
<keyword evidence="4 6" id="KW-0472">Membrane</keyword>
<dbReference type="PROSITE" id="PS51012">
    <property type="entry name" value="ABC_TM2"/>
    <property type="match status" value="1"/>
</dbReference>
<evidence type="ECO:0000256" key="6">
    <source>
        <dbReference type="SAM" id="Phobius"/>
    </source>
</evidence>
<feature type="transmembrane region" description="Helical" evidence="6">
    <location>
        <begin position="176"/>
        <end position="198"/>
    </location>
</feature>
<feature type="transmembrane region" description="Helical" evidence="6">
    <location>
        <begin position="232"/>
        <end position="251"/>
    </location>
</feature>
<feature type="transmembrane region" description="Helical" evidence="6">
    <location>
        <begin position="143"/>
        <end position="169"/>
    </location>
</feature>
<keyword evidence="5" id="KW-0046">Antibiotic resistance</keyword>
<dbReference type="PANTHER" id="PTHR43027">
    <property type="entry name" value="DOXORUBICIN RESISTANCE ABC TRANSPORTER PERMEASE PROTEIN DRRC-RELATED"/>
    <property type="match status" value="1"/>
</dbReference>
<dbReference type="PANTHER" id="PTHR43027:SF1">
    <property type="entry name" value="DOXORUBICIN RESISTANCE ABC TRANSPORTER PERMEASE PROTEIN DRRC-RELATED"/>
    <property type="match status" value="1"/>
</dbReference>
<evidence type="ECO:0000256" key="5">
    <source>
        <dbReference type="ARBA" id="ARBA00023251"/>
    </source>
</evidence>
<reference evidence="8 9" key="1">
    <citation type="journal article" date="2019" name="Emerg. Microbes Infect.">
        <title>Comprehensive subspecies identification of 175 nontuberculous mycobacteria species based on 7547 genomic profiles.</title>
        <authorList>
            <person name="Matsumoto Y."/>
            <person name="Kinjo T."/>
            <person name="Motooka D."/>
            <person name="Nabeya D."/>
            <person name="Jung N."/>
            <person name="Uechi K."/>
            <person name="Horii T."/>
            <person name="Iida T."/>
            <person name="Fujita J."/>
            <person name="Nakamura S."/>
        </authorList>
    </citation>
    <scope>NUCLEOTIDE SEQUENCE [LARGE SCALE GENOMIC DNA]</scope>
    <source>
        <strain evidence="8 9">JCM 13574</strain>
    </source>
</reference>
<dbReference type="InterPro" id="IPR052902">
    <property type="entry name" value="ABC-2_transporter"/>
</dbReference>
<dbReference type="Pfam" id="PF12698">
    <property type="entry name" value="ABC2_membrane_3"/>
    <property type="match status" value="1"/>
</dbReference>
<feature type="transmembrane region" description="Helical" evidence="6">
    <location>
        <begin position="66"/>
        <end position="89"/>
    </location>
</feature>
<keyword evidence="2 6" id="KW-0812">Transmembrane</keyword>
<name>A0A7I7X8J3_9MYCO</name>
<dbReference type="InterPro" id="IPR013525">
    <property type="entry name" value="ABC2_TM"/>
</dbReference>
<dbReference type="InterPro" id="IPR047817">
    <property type="entry name" value="ABC2_TM_bact-type"/>
</dbReference>
<dbReference type="KEGG" id="mmag:MMAD_04540"/>
<evidence type="ECO:0000259" key="7">
    <source>
        <dbReference type="PROSITE" id="PS51012"/>
    </source>
</evidence>
<dbReference type="PIRSF" id="PIRSF006648">
    <property type="entry name" value="DrrB"/>
    <property type="match status" value="1"/>
</dbReference>
<evidence type="ECO:0000256" key="3">
    <source>
        <dbReference type="ARBA" id="ARBA00022989"/>
    </source>
</evidence>
<evidence type="ECO:0000313" key="8">
    <source>
        <dbReference type="EMBL" id="BBZ26159.1"/>
    </source>
</evidence>
<feature type="transmembrane region" description="Helical" evidence="6">
    <location>
        <begin position="31"/>
        <end position="51"/>
    </location>
</feature>
<accession>A0A7I7X8J3</accession>
<feature type="transmembrane region" description="Helical" evidence="6">
    <location>
        <begin position="110"/>
        <end position="137"/>
    </location>
</feature>
<feature type="domain" description="ABC transmembrane type-2" evidence="7">
    <location>
        <begin position="31"/>
        <end position="257"/>
    </location>
</feature>
<evidence type="ECO:0000256" key="1">
    <source>
        <dbReference type="ARBA" id="ARBA00004141"/>
    </source>
</evidence>
<keyword evidence="3 6" id="KW-1133">Transmembrane helix</keyword>